<dbReference type="InterPro" id="IPR027417">
    <property type="entry name" value="P-loop_NTPase"/>
</dbReference>
<feature type="domain" description="ABC transporter" evidence="12">
    <location>
        <begin position="4"/>
        <end position="234"/>
    </location>
</feature>
<dbReference type="Pfam" id="PF00005">
    <property type="entry name" value="ABC_tran"/>
    <property type="match status" value="1"/>
</dbReference>
<evidence type="ECO:0000313" key="13">
    <source>
        <dbReference type="EMBL" id="OYR56682.1"/>
    </source>
</evidence>
<evidence type="ECO:0000256" key="4">
    <source>
        <dbReference type="ARBA" id="ARBA00022741"/>
    </source>
</evidence>
<sequence>MSLLRVRGLTKEFGDLVAVDDVDFDVEDGEFVSILGPSGSGKSTVLRMVAGFEEPTDGEIALDDVEVVGSPPFERDVNMVFQDLALFPHLTVAENIGYGLKQSGVPADERRERTERMLEMVRLEGYGDRSPAELSGGEQQRVALARALVNEPALVLFDEPLSSLDRKLRQHMQGELQRIQVETDTTFLYVTHDQEVALAVSDRLVVLDDGEIQQVGTVEELYETPASRFVADFIGDVNAVEGRVVAVDDGTIGLDVGDGEVTVPRDAAVGDVAVDDAVDVCVRPFQVRVEPAGDDRDVANAADGTFSATGVVRSRSYQGSDSQYGIETDRWGRLSAEIRSASFEIDDRVAVAWDAADVHVYRRDGDGSADDDGGS</sequence>
<dbReference type="Gene3D" id="2.40.50.100">
    <property type="match status" value="1"/>
</dbReference>
<dbReference type="GO" id="GO:0043190">
    <property type="term" value="C:ATP-binding cassette (ABC) transporter complex"/>
    <property type="evidence" value="ECO:0007669"/>
    <property type="project" value="InterPro"/>
</dbReference>
<comment type="function">
    <text evidence="11">Part of the ABC transporter complex WtpABC involved in molybdate/tungstate import. Responsible for energy coupling to the transport system.</text>
</comment>
<dbReference type="PANTHER" id="PTHR42781">
    <property type="entry name" value="SPERMIDINE/PUTRESCINE IMPORT ATP-BINDING PROTEIN POTA"/>
    <property type="match status" value="1"/>
</dbReference>
<dbReference type="GO" id="GO:0016887">
    <property type="term" value="F:ATP hydrolysis activity"/>
    <property type="evidence" value="ECO:0007669"/>
    <property type="project" value="InterPro"/>
</dbReference>
<keyword evidence="4" id="KW-0547">Nucleotide-binding</keyword>
<dbReference type="InterPro" id="IPR050093">
    <property type="entry name" value="ABC_SmlMolc_Importer"/>
</dbReference>
<evidence type="ECO:0000259" key="12">
    <source>
        <dbReference type="PROSITE" id="PS50893"/>
    </source>
</evidence>
<dbReference type="SUPFAM" id="SSF52540">
    <property type="entry name" value="P-loop containing nucleoside triphosphate hydrolases"/>
    <property type="match status" value="1"/>
</dbReference>
<dbReference type="OrthoDB" id="18368at2157"/>
<evidence type="ECO:0000256" key="2">
    <source>
        <dbReference type="ARBA" id="ARBA00022448"/>
    </source>
</evidence>
<name>A0A256IKJ3_9EURY</name>
<evidence type="ECO:0000256" key="6">
    <source>
        <dbReference type="ARBA" id="ARBA00038307"/>
    </source>
</evidence>
<keyword evidence="5 13" id="KW-0067">ATP-binding</keyword>
<accession>A0A256IKJ3</accession>
<organism evidence="13 14">
    <name type="scientific">Halorubrum halodurans</name>
    <dbReference type="NCBI Taxonomy" id="1383851"/>
    <lineage>
        <taxon>Archaea</taxon>
        <taxon>Methanobacteriati</taxon>
        <taxon>Methanobacteriota</taxon>
        <taxon>Stenosarchaea group</taxon>
        <taxon>Halobacteria</taxon>
        <taxon>Halobacteriales</taxon>
        <taxon>Haloferacaceae</taxon>
        <taxon>Halorubrum</taxon>
    </lineage>
</organism>
<dbReference type="RefSeq" id="WP_094531718.1">
    <property type="nucleotide sequence ID" value="NZ_NHPJ01000080.1"/>
</dbReference>
<evidence type="ECO:0000256" key="10">
    <source>
        <dbReference type="ARBA" id="ARBA00047936"/>
    </source>
</evidence>
<comment type="catalytic activity">
    <reaction evidence="10">
        <text>tungstate(in) + ATP + H2O = tungstate(out) + ADP + phosphate + H(+)</text>
        <dbReference type="Rhea" id="RHEA:35027"/>
        <dbReference type="ChEBI" id="CHEBI:15377"/>
        <dbReference type="ChEBI" id="CHEBI:15378"/>
        <dbReference type="ChEBI" id="CHEBI:30616"/>
        <dbReference type="ChEBI" id="CHEBI:43474"/>
        <dbReference type="ChEBI" id="CHEBI:46502"/>
        <dbReference type="ChEBI" id="CHEBI:456216"/>
        <dbReference type="EC" id="7.3.2.6"/>
    </reaction>
</comment>
<comment type="subunit">
    <text evidence="7">The complex is composed of two ATP-binding proteins (WtpC), two transmembrane proteins (WtpB) and a solute-binding protein (WtpA).</text>
</comment>
<dbReference type="Pfam" id="PF08402">
    <property type="entry name" value="TOBE_2"/>
    <property type="match status" value="1"/>
</dbReference>
<dbReference type="InterPro" id="IPR008995">
    <property type="entry name" value="Mo/tungstate-bd_C_term_dom"/>
</dbReference>
<dbReference type="PROSITE" id="PS50893">
    <property type="entry name" value="ABC_TRANSPORTER_2"/>
    <property type="match status" value="1"/>
</dbReference>
<dbReference type="PANTHER" id="PTHR42781:SF4">
    <property type="entry name" value="SPERMIDINE_PUTRESCINE IMPORT ATP-BINDING PROTEIN POTA"/>
    <property type="match status" value="1"/>
</dbReference>
<evidence type="ECO:0000256" key="5">
    <source>
        <dbReference type="ARBA" id="ARBA00022840"/>
    </source>
</evidence>
<proteinExistence type="inferred from homology"/>
<evidence type="ECO:0000313" key="14">
    <source>
        <dbReference type="Proteomes" id="UP000216308"/>
    </source>
</evidence>
<gene>
    <name evidence="13" type="ORF">DJ70_07850</name>
</gene>
<dbReference type="InterPro" id="IPR003439">
    <property type="entry name" value="ABC_transporter-like_ATP-bd"/>
</dbReference>
<comment type="similarity">
    <text evidence="6">Belongs to the ABC transporter superfamily. Sulfate/tungstate importer (TC 3.A.1.6) family.</text>
</comment>
<evidence type="ECO:0000256" key="1">
    <source>
        <dbReference type="ARBA" id="ARBA00004202"/>
    </source>
</evidence>
<comment type="caution">
    <text evidence="13">The sequence shown here is derived from an EMBL/GenBank/DDBJ whole genome shotgun (WGS) entry which is preliminary data.</text>
</comment>
<keyword evidence="2" id="KW-0813">Transport</keyword>
<reference evidence="13 14" key="1">
    <citation type="journal article" date="2014" name="Front. Microbiol.">
        <title>Population and genomic analysis of the genus Halorubrum.</title>
        <authorList>
            <person name="Fullmer M.S."/>
            <person name="Soucy S.M."/>
            <person name="Swithers K.S."/>
            <person name="Makkay A.M."/>
            <person name="Wheeler R."/>
            <person name="Ventosa A."/>
            <person name="Gogarten J.P."/>
            <person name="Papke R.T."/>
        </authorList>
    </citation>
    <scope>NUCLEOTIDE SEQUENCE [LARGE SCALE GENOMIC DNA]</scope>
    <source>
        <strain evidence="13 14">Cb34</strain>
    </source>
</reference>
<dbReference type="AlphaFoldDB" id="A0A256IKJ3"/>
<dbReference type="Proteomes" id="UP000216308">
    <property type="component" value="Unassembled WGS sequence"/>
</dbReference>
<keyword evidence="3" id="KW-0500">Molybdenum</keyword>
<evidence type="ECO:0000256" key="8">
    <source>
        <dbReference type="ARBA" id="ARBA00039025"/>
    </source>
</evidence>
<dbReference type="PROSITE" id="PS00211">
    <property type="entry name" value="ABC_TRANSPORTER_1"/>
    <property type="match status" value="1"/>
</dbReference>
<dbReference type="Gene3D" id="3.40.50.300">
    <property type="entry name" value="P-loop containing nucleotide triphosphate hydrolases"/>
    <property type="match status" value="1"/>
</dbReference>
<keyword evidence="14" id="KW-1185">Reference proteome</keyword>
<evidence type="ECO:0000256" key="9">
    <source>
        <dbReference type="ARBA" id="ARBA00041133"/>
    </source>
</evidence>
<comment type="subcellular location">
    <subcellularLocation>
        <location evidence="1">Cell membrane</location>
        <topology evidence="1">Peripheral membrane protein</topology>
    </subcellularLocation>
</comment>
<dbReference type="SMART" id="SM00382">
    <property type="entry name" value="AAA"/>
    <property type="match status" value="1"/>
</dbReference>
<dbReference type="GO" id="GO:0005524">
    <property type="term" value="F:ATP binding"/>
    <property type="evidence" value="ECO:0007669"/>
    <property type="project" value="UniProtKB-KW"/>
</dbReference>
<dbReference type="FunFam" id="3.40.50.300:FF:000425">
    <property type="entry name" value="Probable ABC transporter, ATP-binding subunit"/>
    <property type="match status" value="1"/>
</dbReference>
<evidence type="ECO:0000256" key="3">
    <source>
        <dbReference type="ARBA" id="ARBA00022505"/>
    </source>
</evidence>
<dbReference type="SUPFAM" id="SSF50331">
    <property type="entry name" value="MOP-like"/>
    <property type="match status" value="1"/>
</dbReference>
<evidence type="ECO:0000256" key="11">
    <source>
        <dbReference type="ARBA" id="ARBA00057369"/>
    </source>
</evidence>
<dbReference type="InterPro" id="IPR003593">
    <property type="entry name" value="AAA+_ATPase"/>
</dbReference>
<dbReference type="GO" id="GO:1901238">
    <property type="term" value="F:ABC-type tungstate transporter activity"/>
    <property type="evidence" value="ECO:0007669"/>
    <property type="project" value="UniProtKB-EC"/>
</dbReference>
<dbReference type="InterPro" id="IPR013611">
    <property type="entry name" value="Transp-assoc_OB_typ2"/>
</dbReference>
<dbReference type="EC" id="7.3.2.6" evidence="8"/>
<evidence type="ECO:0000256" key="7">
    <source>
        <dbReference type="ARBA" id="ARBA00038781"/>
    </source>
</evidence>
<protein>
    <recommendedName>
        <fullName evidence="9">Molybdate/tungstate import ATP-binding protein WtpC</fullName>
        <ecNumber evidence="8">7.3.2.6</ecNumber>
    </recommendedName>
</protein>
<dbReference type="InterPro" id="IPR017871">
    <property type="entry name" value="ABC_transporter-like_CS"/>
</dbReference>
<dbReference type="EMBL" id="NHPJ01000080">
    <property type="protein sequence ID" value="OYR56682.1"/>
    <property type="molecule type" value="Genomic_DNA"/>
</dbReference>